<keyword evidence="1" id="KW-0812">Transmembrane</keyword>
<protein>
    <recommendedName>
        <fullName evidence="4">YhhN-like protein</fullName>
    </recommendedName>
</protein>
<proteinExistence type="predicted"/>
<dbReference type="Proteomes" id="UP000592180">
    <property type="component" value="Unassembled WGS sequence"/>
</dbReference>
<feature type="transmembrane region" description="Helical" evidence="1">
    <location>
        <begin position="72"/>
        <end position="90"/>
    </location>
</feature>
<feature type="transmembrane region" description="Helical" evidence="1">
    <location>
        <begin position="20"/>
        <end position="36"/>
    </location>
</feature>
<accession>A0A840KIR5</accession>
<gene>
    <name evidence="2" type="ORF">HNP38_002687</name>
</gene>
<keyword evidence="1" id="KW-1133">Transmembrane helix</keyword>
<dbReference type="AlphaFoldDB" id="A0A840KIR5"/>
<evidence type="ECO:0000313" key="3">
    <source>
        <dbReference type="Proteomes" id="UP000592180"/>
    </source>
</evidence>
<comment type="caution">
    <text evidence="2">The sequence shown here is derived from an EMBL/GenBank/DDBJ whole genome shotgun (WGS) entry which is preliminary data.</text>
</comment>
<feature type="transmembrane region" description="Helical" evidence="1">
    <location>
        <begin position="123"/>
        <end position="143"/>
    </location>
</feature>
<evidence type="ECO:0008006" key="4">
    <source>
        <dbReference type="Google" id="ProtNLM"/>
    </source>
</evidence>
<organism evidence="2 3">
    <name type="scientific">Chryseobacterium defluvii</name>
    <dbReference type="NCBI Taxonomy" id="160396"/>
    <lineage>
        <taxon>Bacteria</taxon>
        <taxon>Pseudomonadati</taxon>
        <taxon>Bacteroidota</taxon>
        <taxon>Flavobacteriia</taxon>
        <taxon>Flavobacteriales</taxon>
        <taxon>Weeksellaceae</taxon>
        <taxon>Chryseobacterium group</taxon>
        <taxon>Chryseobacterium</taxon>
    </lineage>
</organism>
<evidence type="ECO:0000256" key="1">
    <source>
        <dbReference type="SAM" id="Phobius"/>
    </source>
</evidence>
<sequence length="218" mass="25725">MRYLSVLNDMVSHLWLQQKIVIPLLFIALIIGVFRYNKIRSNDRLFVWVIALALFTEISAIYIGFVLAPQNFFCYNIYTIISFFLYLIYYKNLQIRFPFYLLGGVFLMSIIASFLWEDFYTDLQSYMFLTGACTVIISIFYYFSQLMQKKQIDNLSGSPSFLFSCGLLIFNLGIIPLFLLRKYLDFTNDISRFFVIGLNVVLYIFYILAFLCKPQKMN</sequence>
<dbReference type="EMBL" id="JACHLE010000003">
    <property type="protein sequence ID" value="MBB4807383.1"/>
    <property type="molecule type" value="Genomic_DNA"/>
</dbReference>
<dbReference type="RefSeq" id="WP_184190244.1">
    <property type="nucleotide sequence ID" value="NZ_JACHLE010000003.1"/>
</dbReference>
<keyword evidence="1" id="KW-0472">Membrane</keyword>
<feature type="transmembrane region" description="Helical" evidence="1">
    <location>
        <begin position="45"/>
        <end position="66"/>
    </location>
</feature>
<name>A0A840KIR5_9FLAO</name>
<evidence type="ECO:0000313" key="2">
    <source>
        <dbReference type="EMBL" id="MBB4807383.1"/>
    </source>
</evidence>
<feature type="transmembrane region" description="Helical" evidence="1">
    <location>
        <begin position="97"/>
        <end position="117"/>
    </location>
</feature>
<keyword evidence="3" id="KW-1185">Reference proteome</keyword>
<feature type="transmembrane region" description="Helical" evidence="1">
    <location>
        <begin position="190"/>
        <end position="212"/>
    </location>
</feature>
<feature type="transmembrane region" description="Helical" evidence="1">
    <location>
        <begin position="155"/>
        <end position="178"/>
    </location>
</feature>
<reference evidence="2 3" key="1">
    <citation type="submission" date="2020-08" db="EMBL/GenBank/DDBJ databases">
        <title>Functional genomics of gut bacteria from endangered species of beetles.</title>
        <authorList>
            <person name="Carlos-Shanley C."/>
        </authorList>
    </citation>
    <scope>NUCLEOTIDE SEQUENCE [LARGE SCALE GENOMIC DNA]</scope>
    <source>
        <strain evidence="2 3">S00151</strain>
    </source>
</reference>